<dbReference type="AlphaFoldDB" id="A6WH55"/>
<dbReference type="OrthoDB" id="4729827at2"/>
<dbReference type="HOGENOM" id="CLU_1238834_0_0_11"/>
<keyword evidence="2" id="KW-0614">Plasmid</keyword>
<dbReference type="Pfam" id="PF21818">
    <property type="entry name" value="DUF6884"/>
    <property type="match status" value="1"/>
</dbReference>
<accession>A6WH55</accession>
<feature type="domain" description="DUF6884" evidence="1">
    <location>
        <begin position="7"/>
        <end position="132"/>
    </location>
</feature>
<reference evidence="3" key="1">
    <citation type="journal article" date="2008" name="PLoS ONE">
        <title>Survival in nuclear waste, extreme resistance, and potential applications gleaned from the genome sequence of Kineococcus radiotolerans SRS30216.</title>
        <authorList>
            <person name="Bagwell C.E."/>
            <person name="Bhat S."/>
            <person name="Hawkins G.M."/>
            <person name="Smith B.W."/>
            <person name="Biswas T."/>
            <person name="Hoover T.R."/>
            <person name="Saunders E."/>
            <person name="Han C.S."/>
            <person name="Tsodikov O.V."/>
            <person name="Shimkets L.J."/>
        </authorList>
    </citation>
    <scope>NUCLEOTIDE SEQUENCE [LARGE SCALE GENOMIC DNA]</scope>
    <source>
        <strain evidence="3">ATCC BAA-149 / DSM 14245 / SRS30216</strain>
    </source>
</reference>
<protein>
    <recommendedName>
        <fullName evidence="1">DUF6884 domain-containing protein</fullName>
    </recommendedName>
</protein>
<dbReference type="InterPro" id="IPR049251">
    <property type="entry name" value="DUF6884"/>
</dbReference>
<gene>
    <name evidence="2" type="ordered locus">Krad_4686</name>
</gene>
<geneLocation type="plasmid" evidence="2 3">
    <name>pKRAD01</name>
</geneLocation>
<dbReference type="Proteomes" id="UP000001116">
    <property type="component" value="Plasmid pKRAD01"/>
</dbReference>
<evidence type="ECO:0000259" key="1">
    <source>
        <dbReference type="Pfam" id="PF21818"/>
    </source>
</evidence>
<dbReference type="EMBL" id="CP000751">
    <property type="protein sequence ID" value="ABS06144.1"/>
    <property type="molecule type" value="Genomic_DNA"/>
</dbReference>
<proteinExistence type="predicted"/>
<name>A6WH55_KINRD</name>
<dbReference type="KEGG" id="kra:Krad_4686"/>
<dbReference type="RefSeq" id="WP_012001878.1">
    <property type="nucleotide sequence ID" value="NC_009806.1"/>
</dbReference>
<organism evidence="2 3">
    <name type="scientific">Kineococcus radiotolerans (strain ATCC BAA-149 / DSM 14245 / SRS30216)</name>
    <dbReference type="NCBI Taxonomy" id="266940"/>
    <lineage>
        <taxon>Bacteria</taxon>
        <taxon>Bacillati</taxon>
        <taxon>Actinomycetota</taxon>
        <taxon>Actinomycetes</taxon>
        <taxon>Kineosporiales</taxon>
        <taxon>Kineosporiaceae</taxon>
        <taxon>Kineococcus</taxon>
    </lineage>
</organism>
<sequence length="223" mass="24035">MTTQPLVIIPCGGKKADSLRPARDLYIGSYFRACLATALTVGPADRVRILSAKHGLLTLDAEVAPYELRMDSPIAVPERIVREQAKRADLLDTAHVIVLAGSAYARKVGAVWPRALDALAGTGGIGEQLARLAAWRMDPASLVALLPDLPTWRYVQHAEEPARVHAVRVGDALTECGRHVGRPFREVAARRMPSCAACSSAWPSWAREVETARRADALLGSSA</sequence>
<evidence type="ECO:0000313" key="2">
    <source>
        <dbReference type="EMBL" id="ABS06144.1"/>
    </source>
</evidence>
<keyword evidence="3" id="KW-1185">Reference proteome</keyword>
<evidence type="ECO:0000313" key="3">
    <source>
        <dbReference type="Proteomes" id="UP000001116"/>
    </source>
</evidence>